<protein>
    <submittedName>
        <fullName evidence="1">Uncharacterized protein</fullName>
    </submittedName>
</protein>
<gene>
    <name evidence="1" type="ORF">PROVALCAL_00620</name>
</gene>
<reference evidence="1 2" key="2">
    <citation type="submission" date="2008-10" db="EMBL/GenBank/DDBJ databases">
        <authorList>
            <person name="Fulton L."/>
            <person name="Clifton S."/>
            <person name="Fulton B."/>
            <person name="Xu J."/>
            <person name="Minx P."/>
            <person name="Pepin K.H."/>
            <person name="Johnson M."/>
            <person name="Bhonagiri V."/>
            <person name="Nash W.E."/>
            <person name="Mardis E.R."/>
            <person name="Wilson R.K."/>
        </authorList>
    </citation>
    <scope>NUCLEOTIDE SEQUENCE [LARGE SCALE GENOMIC DNA]</scope>
    <source>
        <strain evidence="1 2">DSM 30120</strain>
    </source>
</reference>
<comment type="caution">
    <text evidence="1">The sequence shown here is derived from an EMBL/GenBank/DDBJ whole genome shotgun (WGS) entry which is preliminary data.</text>
</comment>
<name>B6XBB2_9GAMM</name>
<dbReference type="EMBL" id="ABXW01000010">
    <property type="protein sequence ID" value="EEB47316.1"/>
    <property type="molecule type" value="Genomic_DNA"/>
</dbReference>
<evidence type="ECO:0000313" key="2">
    <source>
        <dbReference type="Proteomes" id="UP000003729"/>
    </source>
</evidence>
<organism evidence="1 2">
    <name type="scientific">Providencia alcalifaciens DSM 30120</name>
    <dbReference type="NCBI Taxonomy" id="520999"/>
    <lineage>
        <taxon>Bacteria</taxon>
        <taxon>Pseudomonadati</taxon>
        <taxon>Pseudomonadota</taxon>
        <taxon>Gammaproteobacteria</taxon>
        <taxon>Enterobacterales</taxon>
        <taxon>Morganellaceae</taxon>
        <taxon>Providencia</taxon>
    </lineage>
</organism>
<reference evidence="1 2" key="1">
    <citation type="submission" date="2008-10" db="EMBL/GenBank/DDBJ databases">
        <title>Draft genome sequence of Providencia alcalifaciens (DSM 30120).</title>
        <authorList>
            <person name="Sudarsanam P."/>
            <person name="Ley R."/>
            <person name="Guruge J."/>
            <person name="Turnbaugh P.J."/>
            <person name="Mahowald M."/>
            <person name="Liep D."/>
            <person name="Gordon J."/>
        </authorList>
    </citation>
    <scope>NUCLEOTIDE SEQUENCE [LARGE SCALE GENOMIC DNA]</scope>
    <source>
        <strain evidence="1 2">DSM 30120</strain>
    </source>
</reference>
<feature type="non-terminal residue" evidence="1">
    <location>
        <position position="1"/>
    </location>
</feature>
<dbReference type="AlphaFoldDB" id="B6XBB2"/>
<proteinExistence type="predicted"/>
<evidence type="ECO:0000313" key="1">
    <source>
        <dbReference type="EMBL" id="EEB47316.1"/>
    </source>
</evidence>
<dbReference type="Proteomes" id="UP000003729">
    <property type="component" value="Unassembled WGS sequence"/>
</dbReference>
<sequence>LDGKTPLIKRVSHCEYSLQTSSTGKTLSLVGTELTWLSQLNNVTGASKTTS</sequence>
<accession>B6XBB2</accession>